<evidence type="ECO:0000256" key="4">
    <source>
        <dbReference type="ARBA" id="ARBA00022989"/>
    </source>
</evidence>
<dbReference type="Proteomes" id="UP000279271">
    <property type="component" value="Unassembled WGS sequence"/>
</dbReference>
<dbReference type="GO" id="GO:0016020">
    <property type="term" value="C:membrane"/>
    <property type="evidence" value="ECO:0007669"/>
    <property type="project" value="UniProtKB-SubCell"/>
</dbReference>
<evidence type="ECO:0000256" key="2">
    <source>
        <dbReference type="ARBA" id="ARBA00007620"/>
    </source>
</evidence>
<dbReference type="EMBL" id="QOKY01000201">
    <property type="protein sequence ID" value="RMZ53098.1"/>
    <property type="molecule type" value="Genomic_DNA"/>
</dbReference>
<evidence type="ECO:0000259" key="6">
    <source>
        <dbReference type="Pfam" id="PF10520"/>
    </source>
</evidence>
<feature type="domain" description="Lipid desaturase" evidence="6">
    <location>
        <begin position="58"/>
        <end position="237"/>
    </location>
</feature>
<sequence length="253" mass="27255">MRMPTEPSDLVHFESTLEHRAWVYGTMGLLMGSVGIAGTHTDSPGEVLALLASCVASYYAADFVSGVVHWGLDNYGDGDTPFFGSQIAAFQGHHSEPWTITQRAFANNVHKVFKPATAPALVLLAAAPFTPSWLTTFGASLLLLLCLSQQTHAWAHKKPSQLPAAVLALQVTMMMDAGVIVSCKVHGAHHRPPFEGNYCIVSGVWNPILDGNGLDQGFFRRLERIVQAATGVKPRCWTDPEGFAGAPEGDQDT</sequence>
<accession>A0A3M7KRF6</accession>
<evidence type="ECO:0000256" key="1">
    <source>
        <dbReference type="ARBA" id="ARBA00004141"/>
    </source>
</evidence>
<dbReference type="Pfam" id="PF10520">
    <property type="entry name" value="Lipid_desat"/>
    <property type="match status" value="1"/>
</dbReference>
<comment type="subcellular location">
    <subcellularLocation>
        <location evidence="1">Membrane</location>
        <topology evidence="1">Multi-pass membrane protein</topology>
    </subcellularLocation>
</comment>
<name>A0A3M7KRF6_AUXPR</name>
<dbReference type="UniPathway" id="UPA00199"/>
<evidence type="ECO:0000313" key="8">
    <source>
        <dbReference type="Proteomes" id="UP000279271"/>
    </source>
</evidence>
<comment type="caution">
    <text evidence="7">The sequence shown here is derived from an EMBL/GenBank/DDBJ whole genome shotgun (WGS) entry which is preliminary data.</text>
</comment>
<keyword evidence="5" id="KW-0472">Membrane</keyword>
<organism evidence="7 8">
    <name type="scientific">Auxenochlorella protothecoides</name>
    <name type="common">Green microalga</name>
    <name type="synonym">Chlorella protothecoides</name>
    <dbReference type="NCBI Taxonomy" id="3075"/>
    <lineage>
        <taxon>Eukaryota</taxon>
        <taxon>Viridiplantae</taxon>
        <taxon>Chlorophyta</taxon>
        <taxon>core chlorophytes</taxon>
        <taxon>Trebouxiophyceae</taxon>
        <taxon>Chlorellales</taxon>
        <taxon>Chlorellaceae</taxon>
        <taxon>Auxenochlorella</taxon>
    </lineage>
</organism>
<dbReference type="PANTHER" id="PTHR48231:SF1">
    <property type="entry name" value="OS08G0187900 PROTEIN"/>
    <property type="match status" value="1"/>
</dbReference>
<gene>
    <name evidence="7" type="ORF">APUTEX25_002507</name>
</gene>
<evidence type="ECO:0000313" key="7">
    <source>
        <dbReference type="EMBL" id="RMZ53098.1"/>
    </source>
</evidence>
<proteinExistence type="inferred from homology"/>
<dbReference type="InterPro" id="IPR019547">
    <property type="entry name" value="Lipid_desat"/>
</dbReference>
<keyword evidence="4" id="KW-1133">Transmembrane helix</keyword>
<comment type="similarity">
    <text evidence="2">Belongs to the fatty acid desaturase CarF family.</text>
</comment>
<dbReference type="AlphaFoldDB" id="A0A3M7KRF6"/>
<evidence type="ECO:0000256" key="3">
    <source>
        <dbReference type="ARBA" id="ARBA00022692"/>
    </source>
</evidence>
<evidence type="ECO:0000256" key="5">
    <source>
        <dbReference type="ARBA" id="ARBA00023136"/>
    </source>
</evidence>
<reference evidence="8" key="1">
    <citation type="journal article" date="2018" name="Algal Res.">
        <title>Characterization of plant carbon substrate utilization by Auxenochlorella protothecoides.</title>
        <authorList>
            <person name="Vogler B.W."/>
            <person name="Starkenburg S.R."/>
            <person name="Sudasinghe N."/>
            <person name="Schambach J.Y."/>
            <person name="Rollin J.A."/>
            <person name="Pattathil S."/>
            <person name="Barry A.N."/>
        </authorList>
    </citation>
    <scope>NUCLEOTIDE SEQUENCE [LARGE SCALE GENOMIC DNA]</scope>
    <source>
        <strain evidence="8">UTEX 25</strain>
    </source>
</reference>
<protein>
    <recommendedName>
        <fullName evidence="6">Lipid desaturase domain-containing protein</fullName>
    </recommendedName>
</protein>
<dbReference type="PANTHER" id="PTHR48231">
    <property type="entry name" value="TMEM189_B_DMAIN DOMAIN-CONTAINING PROTEIN"/>
    <property type="match status" value="1"/>
</dbReference>
<dbReference type="GO" id="GO:0006631">
    <property type="term" value="P:fatty acid metabolic process"/>
    <property type="evidence" value="ECO:0007669"/>
    <property type="project" value="UniProtKB-UniPathway"/>
</dbReference>
<keyword evidence="3" id="KW-0812">Transmembrane</keyword>